<evidence type="ECO:0000313" key="3">
    <source>
        <dbReference type="Proteomes" id="UP000022141"/>
    </source>
</evidence>
<name>A0A011QM77_ACCRE</name>
<keyword evidence="3" id="KW-1185">Reference proteome</keyword>
<keyword evidence="1" id="KW-1133">Transmembrane helix</keyword>
<evidence type="ECO:0000256" key="1">
    <source>
        <dbReference type="SAM" id="Phobius"/>
    </source>
</evidence>
<evidence type="ECO:0008006" key="4">
    <source>
        <dbReference type="Google" id="ProtNLM"/>
    </source>
</evidence>
<reference evidence="2" key="1">
    <citation type="submission" date="2014-02" db="EMBL/GenBank/DDBJ databases">
        <title>Expanding our view of genomic diversity in Candidatus Accumulibacter clades.</title>
        <authorList>
            <person name="Skennerton C.T."/>
            <person name="Barr J.J."/>
            <person name="Slater F.R."/>
            <person name="Bond P.L."/>
            <person name="Tyson G.W."/>
        </authorList>
    </citation>
    <scope>NUCLEOTIDE SEQUENCE [LARGE SCALE GENOMIC DNA]</scope>
</reference>
<accession>A0A011QM77</accession>
<dbReference type="Pfam" id="PF12279">
    <property type="entry name" value="DUF3619"/>
    <property type="match status" value="1"/>
</dbReference>
<organism evidence="2 3">
    <name type="scientific">Accumulibacter regalis</name>
    <dbReference type="NCBI Taxonomy" id="522306"/>
    <lineage>
        <taxon>Bacteria</taxon>
        <taxon>Pseudomonadati</taxon>
        <taxon>Pseudomonadota</taxon>
        <taxon>Betaproteobacteria</taxon>
        <taxon>Candidatus Accumulibacter</taxon>
    </lineage>
</organism>
<gene>
    <name evidence="2" type="ORF">AW11_00782</name>
</gene>
<dbReference type="eggNOG" id="ENOG50333E6">
    <property type="taxonomic scope" value="Bacteria"/>
</dbReference>
<dbReference type="PATRIC" id="fig|1454004.3.peg.808"/>
<feature type="transmembrane region" description="Helical" evidence="1">
    <location>
        <begin position="65"/>
        <end position="84"/>
    </location>
</feature>
<comment type="caution">
    <text evidence="2">The sequence shown here is derived from an EMBL/GenBank/DDBJ whole genome shotgun (WGS) entry which is preliminary data.</text>
</comment>
<proteinExistence type="predicted"/>
<keyword evidence="1" id="KW-0812">Transmembrane</keyword>
<dbReference type="Proteomes" id="UP000022141">
    <property type="component" value="Unassembled WGS sequence"/>
</dbReference>
<dbReference type="AlphaFoldDB" id="A0A011QM77"/>
<evidence type="ECO:0000313" key="2">
    <source>
        <dbReference type="EMBL" id="EXI90427.1"/>
    </source>
</evidence>
<dbReference type="InterPro" id="IPR022064">
    <property type="entry name" value="DUF3619"/>
</dbReference>
<protein>
    <recommendedName>
        <fullName evidence="4">Transmembrane protein</fullName>
    </recommendedName>
</protein>
<keyword evidence="1" id="KW-0472">Membrane</keyword>
<dbReference type="EMBL" id="JEMY01000006">
    <property type="protein sequence ID" value="EXI90427.1"/>
    <property type="molecule type" value="Genomic_DNA"/>
</dbReference>
<sequence>MNELHFAFKARQHLNRGLHELPPSTQSRLQAARERALARQKLAVHQSILVAAGSFVQEHTEGFHLRQILVALALVLGVVFYAYWQADRSIAELEVIDSALLADDLPIAAFTDRGFDAWLKSSASH</sequence>
<dbReference type="STRING" id="1454004.AW11_00782"/>